<name>A0L7T7_MAGMM</name>
<protein>
    <recommendedName>
        <fullName evidence="8">Glycogen synthase</fullName>
        <ecNumber evidence="8">2.4.1.21</ecNumber>
    </recommendedName>
    <alternativeName>
        <fullName evidence="8">Starch [bacterial glycogen] synthase</fullName>
    </alternativeName>
</protein>
<accession>A0L7T7</accession>
<feature type="binding site" evidence="8">
    <location>
        <position position="15"/>
    </location>
    <ligand>
        <name>ADP-alpha-D-glucose</name>
        <dbReference type="ChEBI" id="CHEBI:57498"/>
    </ligand>
</feature>
<dbReference type="HOGENOM" id="CLU_009583_18_2_5"/>
<dbReference type="PANTHER" id="PTHR45825:SF11">
    <property type="entry name" value="ALPHA AMYLASE DOMAIN-CONTAINING PROTEIN"/>
    <property type="match status" value="1"/>
</dbReference>
<dbReference type="Pfam" id="PF08323">
    <property type="entry name" value="Glyco_transf_5"/>
    <property type="match status" value="1"/>
</dbReference>
<feature type="domain" description="Starch synthase catalytic" evidence="10">
    <location>
        <begin position="2"/>
        <end position="239"/>
    </location>
</feature>
<feature type="domain" description="Glycosyl transferase family 1" evidence="9">
    <location>
        <begin position="293"/>
        <end position="431"/>
    </location>
</feature>
<reference evidence="12" key="1">
    <citation type="journal article" date="2009" name="Appl. Environ. Microbiol.">
        <title>Complete genome sequence of the chemolithoautotrophic marine magnetotactic coccus strain MC-1.</title>
        <authorList>
            <person name="Schubbe S."/>
            <person name="Williams T.J."/>
            <person name="Xie G."/>
            <person name="Kiss H.E."/>
            <person name="Brettin T.S."/>
            <person name="Martinez D."/>
            <person name="Ross C.A."/>
            <person name="Schuler D."/>
            <person name="Cox B.L."/>
            <person name="Nealson K.H."/>
            <person name="Bazylinski D.A."/>
        </authorList>
    </citation>
    <scope>NUCLEOTIDE SEQUENCE [LARGE SCALE GENOMIC DNA]</scope>
    <source>
        <strain evidence="12">ATCC BAA-1437 / JCM 17883 / MC-1</strain>
    </source>
</reference>
<dbReference type="GO" id="GO:0009011">
    <property type="term" value="F:alpha-1,4-glucan glucosyltransferase (ADP-glucose donor) activity"/>
    <property type="evidence" value="ECO:0007669"/>
    <property type="project" value="UniProtKB-UniRule"/>
</dbReference>
<dbReference type="Gene3D" id="3.40.50.2000">
    <property type="entry name" value="Glycogen Phosphorylase B"/>
    <property type="match status" value="2"/>
</dbReference>
<evidence type="ECO:0000256" key="7">
    <source>
        <dbReference type="ARBA" id="ARBA00023056"/>
    </source>
</evidence>
<dbReference type="AlphaFoldDB" id="A0L7T7"/>
<proteinExistence type="inferred from homology"/>
<dbReference type="Pfam" id="PF00534">
    <property type="entry name" value="Glycos_transf_1"/>
    <property type="match status" value="1"/>
</dbReference>
<dbReference type="InterPro" id="IPR001296">
    <property type="entry name" value="Glyco_trans_1"/>
</dbReference>
<evidence type="ECO:0000256" key="6">
    <source>
        <dbReference type="ARBA" id="ARBA00022679"/>
    </source>
</evidence>
<evidence type="ECO:0000256" key="1">
    <source>
        <dbReference type="ARBA" id="ARBA00001478"/>
    </source>
</evidence>
<dbReference type="EMBL" id="CP000471">
    <property type="protein sequence ID" value="ABK44030.1"/>
    <property type="molecule type" value="Genomic_DNA"/>
</dbReference>
<evidence type="ECO:0000259" key="9">
    <source>
        <dbReference type="Pfam" id="PF00534"/>
    </source>
</evidence>
<dbReference type="RefSeq" id="WP_011713181.1">
    <property type="nucleotide sequence ID" value="NC_008576.1"/>
</dbReference>
<dbReference type="GO" id="GO:0004373">
    <property type="term" value="F:alpha-1,4-glucan glucosyltransferase (UDP-glucose donor) activity"/>
    <property type="evidence" value="ECO:0007669"/>
    <property type="project" value="InterPro"/>
</dbReference>
<dbReference type="NCBIfam" id="NF001899">
    <property type="entry name" value="PRK00654.1-2"/>
    <property type="match status" value="1"/>
</dbReference>
<gene>
    <name evidence="8" type="primary">glgA</name>
    <name evidence="11" type="ordered locus">Mmc1_1521</name>
</gene>
<dbReference type="GO" id="GO:0005978">
    <property type="term" value="P:glycogen biosynthetic process"/>
    <property type="evidence" value="ECO:0007669"/>
    <property type="project" value="UniProtKB-UniRule"/>
</dbReference>
<evidence type="ECO:0000256" key="4">
    <source>
        <dbReference type="ARBA" id="ARBA00010281"/>
    </source>
</evidence>
<dbReference type="NCBIfam" id="TIGR02095">
    <property type="entry name" value="glgA"/>
    <property type="match status" value="1"/>
</dbReference>
<evidence type="ECO:0000259" key="10">
    <source>
        <dbReference type="Pfam" id="PF08323"/>
    </source>
</evidence>
<dbReference type="InterPro" id="IPR011835">
    <property type="entry name" value="GS/SS"/>
</dbReference>
<dbReference type="PANTHER" id="PTHR45825">
    <property type="entry name" value="GRANULE-BOUND STARCH SYNTHASE 1, CHLOROPLASTIC/AMYLOPLASTIC"/>
    <property type="match status" value="1"/>
</dbReference>
<dbReference type="Proteomes" id="UP000002586">
    <property type="component" value="Chromosome"/>
</dbReference>
<sequence>MRVLFVTSEIYPLIKTGGLGDVAAALPAALIEQGVDIRVLVPGYPSVLEGMQRQGDAIVLGEVFGHGDARLIPGRLPDSDVFLWALDIPTLYNRPGNPYLSHDGRDWGDNAIRFAALSRVAALIAEAGGFLGWRPDVLHANDWQAGLASAYLHFSGNRHCKSIITVHNIQFQGNFPARVVHEVGLPASAMHVYGAEFYGQFSFLKAGLFYSNWLTTVSPTYANEICTPAYSFGMDGLLQDRVHQLHGILNGIDYHAWNPETDPLIPHPYSRDTLENKLLNKRALQQEMGLLVEDDRPLFGLVSRLTEQKGIDLILEAIPAVLSAGAQLVVLGSGHRAFEDQLRQLAAQNPLQVAVHIGYDEIHSHRIQAGVDILLVPSRFEPCGLTQLYAMRYGTLPLVRRTGGLADSVTPIHSENHGTGFLFDRPDTISLLTVMLQAMGCLRNPTLWRNAQQRAMSMDFGWRKSARAYMHLYESGAPPVM</sequence>
<dbReference type="SUPFAM" id="SSF53756">
    <property type="entry name" value="UDP-Glycosyltransferase/glycogen phosphorylase"/>
    <property type="match status" value="1"/>
</dbReference>
<dbReference type="CAZy" id="GT5">
    <property type="family name" value="Glycosyltransferase Family 5"/>
</dbReference>
<evidence type="ECO:0000313" key="12">
    <source>
        <dbReference type="Proteomes" id="UP000002586"/>
    </source>
</evidence>
<comment type="catalytic activity">
    <reaction evidence="1 8">
        <text>[(1-&gt;4)-alpha-D-glucosyl](n) + ADP-alpha-D-glucose = [(1-&gt;4)-alpha-D-glucosyl](n+1) + ADP + H(+)</text>
        <dbReference type="Rhea" id="RHEA:18189"/>
        <dbReference type="Rhea" id="RHEA-COMP:9584"/>
        <dbReference type="Rhea" id="RHEA-COMP:9587"/>
        <dbReference type="ChEBI" id="CHEBI:15378"/>
        <dbReference type="ChEBI" id="CHEBI:15444"/>
        <dbReference type="ChEBI" id="CHEBI:57498"/>
        <dbReference type="ChEBI" id="CHEBI:456216"/>
        <dbReference type="EC" id="2.4.1.21"/>
    </reaction>
</comment>
<dbReference type="InterPro" id="IPR013534">
    <property type="entry name" value="Starch_synth_cat_dom"/>
</dbReference>
<evidence type="ECO:0000256" key="3">
    <source>
        <dbReference type="ARBA" id="ARBA00004964"/>
    </source>
</evidence>
<reference evidence="11 12" key="2">
    <citation type="journal article" date="2012" name="Int. J. Syst. Evol. Microbiol.">
        <title>Magnetococcus marinus gen. nov., sp. nov., a marine, magnetotactic bacterium that represents a novel lineage (Magnetococcaceae fam. nov.; Magnetococcales ord. nov.) at the base of the Alphaproteobacteria.</title>
        <authorList>
            <person name="Bazylinski D.A."/>
            <person name="Williams T.J."/>
            <person name="Lefevre C.T."/>
            <person name="Berg R.J."/>
            <person name="Zhang C.L."/>
            <person name="Bowser S.S."/>
            <person name="Dean A.J."/>
            <person name="Beveridge T.J."/>
        </authorList>
    </citation>
    <scope>NUCLEOTIDE SEQUENCE [LARGE SCALE GENOMIC DNA]</scope>
    <source>
        <strain evidence="12">ATCC BAA-1437 / JCM 17883 / MC-1</strain>
    </source>
</reference>
<keyword evidence="12" id="KW-1185">Reference proteome</keyword>
<organism evidence="11 12">
    <name type="scientific">Magnetococcus marinus (strain ATCC BAA-1437 / JCM 17883 / MC-1)</name>
    <dbReference type="NCBI Taxonomy" id="156889"/>
    <lineage>
        <taxon>Bacteria</taxon>
        <taxon>Pseudomonadati</taxon>
        <taxon>Pseudomonadota</taxon>
        <taxon>Magnetococcia</taxon>
        <taxon>Magnetococcales</taxon>
        <taxon>Magnetococcaceae</taxon>
        <taxon>Magnetococcus</taxon>
    </lineage>
</organism>
<evidence type="ECO:0000256" key="5">
    <source>
        <dbReference type="ARBA" id="ARBA00022676"/>
    </source>
</evidence>
<dbReference type="GO" id="GO:0005829">
    <property type="term" value="C:cytosol"/>
    <property type="evidence" value="ECO:0007669"/>
    <property type="project" value="TreeGrafter"/>
</dbReference>
<dbReference type="STRING" id="156889.Mmc1_1521"/>
<dbReference type="KEGG" id="mgm:Mmc1_1521"/>
<evidence type="ECO:0000313" key="11">
    <source>
        <dbReference type="EMBL" id="ABK44030.1"/>
    </source>
</evidence>
<keyword evidence="7 8" id="KW-0320">Glycogen biosynthesis</keyword>
<dbReference type="UniPathway" id="UPA00164"/>
<keyword evidence="6 8" id="KW-0808">Transferase</keyword>
<comment type="pathway">
    <text evidence="3 8">Glycan biosynthesis; glycogen biosynthesis.</text>
</comment>
<dbReference type="CDD" id="cd03791">
    <property type="entry name" value="GT5_Glycogen_synthase_DULL1-like"/>
    <property type="match status" value="1"/>
</dbReference>
<dbReference type="OrthoDB" id="9808590at2"/>
<dbReference type="HAMAP" id="MF_00484">
    <property type="entry name" value="Glycogen_synth"/>
    <property type="match status" value="1"/>
</dbReference>
<comment type="similarity">
    <text evidence="4 8">Belongs to the glycosyltransferase 1 family. Bacterial/plant glycogen synthase subfamily.</text>
</comment>
<dbReference type="eggNOG" id="COG0297">
    <property type="taxonomic scope" value="Bacteria"/>
</dbReference>
<comment type="function">
    <text evidence="2 8">Synthesizes alpha-1,4-glucan chains using ADP-glucose.</text>
</comment>
<keyword evidence="5 8" id="KW-0328">Glycosyltransferase</keyword>
<dbReference type="EC" id="2.4.1.21" evidence="8"/>
<evidence type="ECO:0000256" key="2">
    <source>
        <dbReference type="ARBA" id="ARBA00002764"/>
    </source>
</evidence>
<evidence type="ECO:0000256" key="8">
    <source>
        <dbReference type="HAMAP-Rule" id="MF_00484"/>
    </source>
</evidence>